<dbReference type="Gene3D" id="1.10.3210.10">
    <property type="entry name" value="Hypothetical protein af1432"/>
    <property type="match status" value="1"/>
</dbReference>
<sequence>MRRILLENITAGMKLAKPLYNADGQILLNAGVELKEHYLARLQELDLTYVYVDDDLTADIDIPDVVSEKVRMEAVMNSKAILEKIRVGKGVDATQAKQVTNMLVDELSLNAGILLNFIDMRSKADYLFTHSVNVCIISIMTGIRLGYDELRLRDLGIGALLHDVGKIEISAEIVNKTGRLTAAENEEIKKHPQLGFEILRKNPDISLLSAHCAYQHHERLDGCGYPRGLQGEQIHPFAQIVAIADVYDALVSDTAYRKAIPVYEALAIILKAGGSYFDAEIVEKFAENIAAYPIGTVVRLNNNQIGVVVDISRESKRQPVVRIVIDEHKQRVTQLLEIDLSKHPQLYIADVVER</sequence>
<dbReference type="InterPro" id="IPR037522">
    <property type="entry name" value="HD_GYP_dom"/>
</dbReference>
<dbReference type="SUPFAM" id="SSF109604">
    <property type="entry name" value="HD-domain/PDEase-like"/>
    <property type="match status" value="1"/>
</dbReference>
<evidence type="ECO:0000313" key="2">
    <source>
        <dbReference type="EMBL" id="TCL40205.1"/>
    </source>
</evidence>
<name>A0A4R1QB72_9FIRM</name>
<keyword evidence="3" id="KW-1185">Reference proteome</keyword>
<dbReference type="EMBL" id="SLUI01000001">
    <property type="protein sequence ID" value="TCL40205.1"/>
    <property type="molecule type" value="Genomic_DNA"/>
</dbReference>
<gene>
    <name evidence="2" type="ORF">EV210_101406</name>
</gene>
<proteinExistence type="predicted"/>
<dbReference type="Pfam" id="PF13487">
    <property type="entry name" value="HD_5"/>
    <property type="match status" value="1"/>
</dbReference>
<dbReference type="PANTHER" id="PTHR43155:SF2">
    <property type="entry name" value="CYCLIC DI-GMP PHOSPHODIESTERASE PA4108"/>
    <property type="match status" value="1"/>
</dbReference>
<dbReference type="OrthoDB" id="1677843at2"/>
<dbReference type="AlphaFoldDB" id="A0A4R1QB72"/>
<dbReference type="InterPro" id="IPR003607">
    <property type="entry name" value="HD/PDEase_dom"/>
</dbReference>
<dbReference type="PROSITE" id="PS51832">
    <property type="entry name" value="HD_GYP"/>
    <property type="match status" value="1"/>
</dbReference>
<evidence type="ECO:0000313" key="3">
    <source>
        <dbReference type="Proteomes" id="UP000295063"/>
    </source>
</evidence>
<organism evidence="2 3">
    <name type="scientific">Anaerospora hongkongensis</name>
    <dbReference type="NCBI Taxonomy" id="244830"/>
    <lineage>
        <taxon>Bacteria</taxon>
        <taxon>Bacillati</taxon>
        <taxon>Bacillota</taxon>
        <taxon>Negativicutes</taxon>
        <taxon>Selenomonadales</taxon>
        <taxon>Sporomusaceae</taxon>
        <taxon>Anaerospora</taxon>
    </lineage>
</organism>
<feature type="domain" description="HD-GYP" evidence="1">
    <location>
        <begin position="105"/>
        <end position="301"/>
    </location>
</feature>
<dbReference type="PANTHER" id="PTHR43155">
    <property type="entry name" value="CYCLIC DI-GMP PHOSPHODIESTERASE PA4108-RELATED"/>
    <property type="match status" value="1"/>
</dbReference>
<dbReference type="Proteomes" id="UP000295063">
    <property type="component" value="Unassembled WGS sequence"/>
</dbReference>
<dbReference type="SMART" id="SM00471">
    <property type="entry name" value="HDc"/>
    <property type="match status" value="1"/>
</dbReference>
<dbReference type="CDD" id="cd00077">
    <property type="entry name" value="HDc"/>
    <property type="match status" value="1"/>
</dbReference>
<evidence type="ECO:0000259" key="1">
    <source>
        <dbReference type="PROSITE" id="PS51832"/>
    </source>
</evidence>
<reference evidence="2 3" key="1">
    <citation type="submission" date="2019-03" db="EMBL/GenBank/DDBJ databases">
        <title>Genomic Encyclopedia of Type Strains, Phase IV (KMG-IV): sequencing the most valuable type-strain genomes for metagenomic binning, comparative biology and taxonomic classification.</title>
        <authorList>
            <person name="Goeker M."/>
        </authorList>
    </citation>
    <scope>NUCLEOTIDE SEQUENCE [LARGE SCALE GENOMIC DNA]</scope>
    <source>
        <strain evidence="2 3">DSM 15969</strain>
    </source>
</reference>
<dbReference type="RefSeq" id="WP_132074753.1">
    <property type="nucleotide sequence ID" value="NZ_SLUI01000001.1"/>
</dbReference>
<accession>A0A4R1QB72</accession>
<comment type="caution">
    <text evidence="2">The sequence shown here is derived from an EMBL/GenBank/DDBJ whole genome shotgun (WGS) entry which is preliminary data.</text>
</comment>
<protein>
    <submittedName>
        <fullName evidence="2">HD-GYP domain-containing protein (C-di-GMP phosphodiesterase class II)</fullName>
    </submittedName>
</protein>